<feature type="compositionally biased region" description="Low complexity" evidence="1">
    <location>
        <begin position="20"/>
        <end position="42"/>
    </location>
</feature>
<dbReference type="Proteomes" id="UP000091918">
    <property type="component" value="Unassembled WGS sequence"/>
</dbReference>
<dbReference type="AlphaFoldDB" id="A0A1B7P6C2"/>
<gene>
    <name evidence="2" type="ORF">ACJ72_01098</name>
</gene>
<proteinExistence type="predicted"/>
<accession>A0A1B7P6C2</accession>
<feature type="region of interest" description="Disordered" evidence="1">
    <location>
        <begin position="119"/>
        <end position="193"/>
    </location>
</feature>
<evidence type="ECO:0000313" key="3">
    <source>
        <dbReference type="Proteomes" id="UP000091918"/>
    </source>
</evidence>
<feature type="region of interest" description="Disordered" evidence="1">
    <location>
        <begin position="1"/>
        <end position="42"/>
    </location>
</feature>
<reference evidence="2 3" key="1">
    <citation type="submission" date="2015-07" db="EMBL/GenBank/DDBJ databases">
        <title>Emmonsia species relationships and genome sequence.</title>
        <authorList>
            <person name="Cuomo C.A."/>
            <person name="Schwartz I.S."/>
            <person name="Kenyon C."/>
            <person name="de Hoog G.S."/>
            <person name="Govender N.P."/>
            <person name="Botha A."/>
            <person name="Moreno L."/>
            <person name="de Vries M."/>
            <person name="Munoz J.F."/>
            <person name="Stielow J.B."/>
        </authorList>
    </citation>
    <scope>NUCLEOTIDE SEQUENCE [LARGE SCALE GENOMIC DNA]</scope>
    <source>
        <strain evidence="2 3">CBS 136260</strain>
    </source>
</reference>
<evidence type="ECO:0000313" key="2">
    <source>
        <dbReference type="EMBL" id="OAX84529.1"/>
    </source>
</evidence>
<name>A0A1B7P6C2_9EURO</name>
<dbReference type="OrthoDB" id="4187063at2759"/>
<organism evidence="2 3">
    <name type="scientific">Emergomyces africanus</name>
    <dbReference type="NCBI Taxonomy" id="1955775"/>
    <lineage>
        <taxon>Eukaryota</taxon>
        <taxon>Fungi</taxon>
        <taxon>Dikarya</taxon>
        <taxon>Ascomycota</taxon>
        <taxon>Pezizomycotina</taxon>
        <taxon>Eurotiomycetes</taxon>
        <taxon>Eurotiomycetidae</taxon>
        <taxon>Onygenales</taxon>
        <taxon>Ajellomycetaceae</taxon>
        <taxon>Emergomyces</taxon>
    </lineage>
</organism>
<keyword evidence="3" id="KW-1185">Reference proteome</keyword>
<sequence length="327" mass="36872">MPVATARPRRASLWSDYDRSTSSNDSFSSGRSSAGYSGTSGSELDEDVLHLFRKPSSSRSRLGALTISTDLSTLAKRYAPASECQSEPLLSPIYKTIYPISAKDVNTCLSPVYKTIYPRTDDKDGNATSPIYKTIYPRSTSRHSSVPKSDDKDGNARSPIYKMIYPRSARRHSSVPKSPSHETPRSKKDDNYEYKDFAKYRGSSPSVRFKDGQHDKVTCAKGHTTRLPESQKASGRHGRRKCSECELQEEIKACRVKYQPDIQRRHCSTGQKRASDGSVEFGQNIREFNLTSAFLSAFNFKPSLNGKYWGRYTRLDQPKNRSYFYTG</sequence>
<comment type="caution">
    <text evidence="2">The sequence shown here is derived from an EMBL/GenBank/DDBJ whole genome shotgun (WGS) entry which is preliminary data.</text>
</comment>
<feature type="region of interest" description="Disordered" evidence="1">
    <location>
        <begin position="221"/>
        <end position="240"/>
    </location>
</feature>
<feature type="compositionally biased region" description="Polar residues" evidence="1">
    <location>
        <begin position="126"/>
        <end position="147"/>
    </location>
</feature>
<protein>
    <submittedName>
        <fullName evidence="2">Uncharacterized protein</fullName>
    </submittedName>
</protein>
<feature type="compositionally biased region" description="Basic and acidic residues" evidence="1">
    <location>
        <begin position="179"/>
        <end position="193"/>
    </location>
</feature>
<evidence type="ECO:0000256" key="1">
    <source>
        <dbReference type="SAM" id="MobiDB-lite"/>
    </source>
</evidence>
<dbReference type="EMBL" id="LGUA01000069">
    <property type="protein sequence ID" value="OAX84529.1"/>
    <property type="molecule type" value="Genomic_DNA"/>
</dbReference>